<dbReference type="PANTHER" id="PTHR16932">
    <property type="entry name" value="INTERFERON ALPHA-INDUCIBLE PROTEIN 27"/>
    <property type="match status" value="1"/>
</dbReference>
<dbReference type="InterPro" id="IPR038213">
    <property type="entry name" value="IFI6/IFI27-like_sf"/>
</dbReference>
<dbReference type="GO" id="GO:0097193">
    <property type="term" value="P:intrinsic apoptotic signaling pathway"/>
    <property type="evidence" value="ECO:0007669"/>
    <property type="project" value="TreeGrafter"/>
</dbReference>
<evidence type="ECO:0000256" key="6">
    <source>
        <dbReference type="SAM" id="Phobius"/>
    </source>
</evidence>
<evidence type="ECO:0000256" key="5">
    <source>
        <dbReference type="ARBA" id="ARBA00023136"/>
    </source>
</evidence>
<dbReference type="Ensembl" id="ENSOCUT00000045120.1">
    <property type="protein sequence ID" value="ENSOCUP00000032727.1"/>
    <property type="gene ID" value="ENSOCUG00000034744.1"/>
</dbReference>
<dbReference type="AlphaFoldDB" id="A0A5F9CGG4"/>
<dbReference type="GeneTree" id="ENSGT00940000155018"/>
<evidence type="ECO:0000313" key="8">
    <source>
        <dbReference type="Proteomes" id="UP000001811"/>
    </source>
</evidence>
<dbReference type="Gene3D" id="6.10.110.10">
    <property type="match status" value="1"/>
</dbReference>
<evidence type="ECO:0000256" key="1">
    <source>
        <dbReference type="ARBA" id="ARBA00004141"/>
    </source>
</evidence>
<dbReference type="InParanoid" id="A0A5F9CGG4"/>
<dbReference type="GO" id="GO:0001836">
    <property type="term" value="P:release of cytochrome c from mitochondria"/>
    <property type="evidence" value="ECO:0007669"/>
    <property type="project" value="TreeGrafter"/>
</dbReference>
<keyword evidence="3 6" id="KW-0812">Transmembrane</keyword>
<comment type="subcellular location">
    <subcellularLocation>
        <location evidence="1">Membrane</location>
        <topology evidence="1">Multi-pass membrane protein</topology>
    </subcellularLocation>
</comment>
<evidence type="ECO:0000256" key="4">
    <source>
        <dbReference type="ARBA" id="ARBA00022989"/>
    </source>
</evidence>
<dbReference type="GO" id="GO:0031966">
    <property type="term" value="C:mitochondrial membrane"/>
    <property type="evidence" value="ECO:0007669"/>
    <property type="project" value="TreeGrafter"/>
</dbReference>
<comment type="similarity">
    <text evidence="2">Belongs to the IFI6/IFI27 family.</text>
</comment>
<name>A0A5F9CGG4_RABIT</name>
<dbReference type="Proteomes" id="UP000001811">
    <property type="component" value="Unplaced"/>
</dbReference>
<feature type="transmembrane region" description="Helical" evidence="6">
    <location>
        <begin position="12"/>
        <end position="36"/>
    </location>
</feature>
<sequence length="105" mass="9787">WRLDRKGSSLGGATVAVGAVPVVLGALGFTSAGIAAGSVAAKMMSAAAVANGGGVAAGSVVATLQSVGAAGLAMSSKVLLGTVGSAFGALVTFKKTPPSSSAEPK</sequence>
<dbReference type="STRING" id="9986.ENSOCUP00000032727"/>
<protein>
    <submittedName>
        <fullName evidence="7">Uncharacterized protein</fullName>
    </submittedName>
</protein>
<dbReference type="Pfam" id="PF06140">
    <property type="entry name" value="Ifi-6-16"/>
    <property type="match status" value="1"/>
</dbReference>
<proteinExistence type="inferred from homology"/>
<reference evidence="7" key="3">
    <citation type="submission" date="2025-09" db="UniProtKB">
        <authorList>
            <consortium name="Ensembl"/>
        </authorList>
    </citation>
    <scope>IDENTIFICATION</scope>
    <source>
        <strain evidence="7">Thorbecke</strain>
    </source>
</reference>
<dbReference type="Bgee" id="ENSOCUG00000034744">
    <property type="expression patterns" value="Expressed in liver and 16 other cell types or tissues"/>
</dbReference>
<keyword evidence="4 6" id="KW-1133">Transmembrane helix</keyword>
<dbReference type="FunCoup" id="A0A5F9CGG4">
    <property type="interactions" value="55"/>
</dbReference>
<reference evidence="7" key="2">
    <citation type="submission" date="2025-08" db="UniProtKB">
        <authorList>
            <consortium name="Ensembl"/>
        </authorList>
    </citation>
    <scope>IDENTIFICATION</scope>
    <source>
        <strain evidence="7">Thorbecke</strain>
    </source>
</reference>
<organism evidence="7 8">
    <name type="scientific">Oryctolagus cuniculus</name>
    <name type="common">Rabbit</name>
    <dbReference type="NCBI Taxonomy" id="9986"/>
    <lineage>
        <taxon>Eukaryota</taxon>
        <taxon>Metazoa</taxon>
        <taxon>Chordata</taxon>
        <taxon>Craniata</taxon>
        <taxon>Vertebrata</taxon>
        <taxon>Euteleostomi</taxon>
        <taxon>Mammalia</taxon>
        <taxon>Eutheria</taxon>
        <taxon>Euarchontoglires</taxon>
        <taxon>Glires</taxon>
        <taxon>Lagomorpha</taxon>
        <taxon>Leporidae</taxon>
        <taxon>Oryctolagus</taxon>
    </lineage>
</organism>
<reference evidence="7 8" key="1">
    <citation type="journal article" date="2011" name="Nature">
        <title>A high-resolution map of human evolutionary constraint using 29 mammals.</title>
        <authorList>
            <person name="Lindblad-Toh K."/>
            <person name="Garber M."/>
            <person name="Zuk O."/>
            <person name="Lin M.F."/>
            <person name="Parker B.J."/>
            <person name="Washietl S."/>
            <person name="Kheradpour P."/>
            <person name="Ernst J."/>
            <person name="Jordan G."/>
            <person name="Mauceli E."/>
            <person name="Ward L.D."/>
            <person name="Lowe C.B."/>
            <person name="Holloway A.K."/>
            <person name="Clamp M."/>
            <person name="Gnerre S."/>
            <person name="Alfoldi J."/>
            <person name="Beal K."/>
            <person name="Chang J."/>
            <person name="Clawson H."/>
            <person name="Cuff J."/>
            <person name="Di Palma F."/>
            <person name="Fitzgerald S."/>
            <person name="Flicek P."/>
            <person name="Guttman M."/>
            <person name="Hubisz M.J."/>
            <person name="Jaffe D.B."/>
            <person name="Jungreis I."/>
            <person name="Kent W.J."/>
            <person name="Kostka D."/>
            <person name="Lara M."/>
            <person name="Martins A.L."/>
            <person name="Massingham T."/>
            <person name="Moltke I."/>
            <person name="Raney B.J."/>
            <person name="Rasmussen M.D."/>
            <person name="Robinson J."/>
            <person name="Stark A."/>
            <person name="Vilella A.J."/>
            <person name="Wen J."/>
            <person name="Xie X."/>
            <person name="Zody M.C."/>
            <person name="Baldwin J."/>
            <person name="Bloom T."/>
            <person name="Chin C.W."/>
            <person name="Heiman D."/>
            <person name="Nicol R."/>
            <person name="Nusbaum C."/>
            <person name="Young S."/>
            <person name="Wilkinson J."/>
            <person name="Worley K.C."/>
            <person name="Kovar C.L."/>
            <person name="Muzny D.M."/>
            <person name="Gibbs R.A."/>
            <person name="Cree A."/>
            <person name="Dihn H.H."/>
            <person name="Fowler G."/>
            <person name="Jhangiani S."/>
            <person name="Joshi V."/>
            <person name="Lee S."/>
            <person name="Lewis L.R."/>
            <person name="Nazareth L.V."/>
            <person name="Okwuonu G."/>
            <person name="Santibanez J."/>
            <person name="Warren W.C."/>
            <person name="Mardis E.R."/>
            <person name="Weinstock G.M."/>
            <person name="Wilson R.K."/>
            <person name="Delehaunty K."/>
            <person name="Dooling D."/>
            <person name="Fronik C."/>
            <person name="Fulton L."/>
            <person name="Fulton B."/>
            <person name="Graves T."/>
            <person name="Minx P."/>
            <person name="Sodergren E."/>
            <person name="Birney E."/>
            <person name="Margulies E.H."/>
            <person name="Herrero J."/>
            <person name="Green E.D."/>
            <person name="Haussler D."/>
            <person name="Siepel A."/>
            <person name="Goldman N."/>
            <person name="Pollard K.S."/>
            <person name="Pedersen J.S."/>
            <person name="Lander E.S."/>
            <person name="Kellis M."/>
        </authorList>
    </citation>
    <scope>NUCLEOTIDE SEQUENCE [LARGE SCALE GENOMIC DNA]</scope>
    <source>
        <strain evidence="8">Thorbecke</strain>
    </source>
</reference>
<evidence type="ECO:0000256" key="2">
    <source>
        <dbReference type="ARBA" id="ARBA00007262"/>
    </source>
</evidence>
<keyword evidence="5 6" id="KW-0472">Membrane</keyword>
<evidence type="ECO:0000313" key="7">
    <source>
        <dbReference type="Ensembl" id="ENSOCUP00000032727.1"/>
    </source>
</evidence>
<accession>A0A5F9CGG4</accession>
<dbReference type="PANTHER" id="PTHR16932:SF2">
    <property type="entry name" value="INTERFERON ALPHA-INDUCIBLE PROTEIN 27, MITOCHONDRIAL"/>
    <property type="match status" value="1"/>
</dbReference>
<evidence type="ECO:0000256" key="3">
    <source>
        <dbReference type="ARBA" id="ARBA00022692"/>
    </source>
</evidence>
<keyword evidence="8" id="KW-1185">Reference proteome</keyword>
<dbReference type="InterPro" id="IPR009311">
    <property type="entry name" value="IFI6/IFI27-like"/>
</dbReference>